<dbReference type="SMART" id="SM00260">
    <property type="entry name" value="CheW"/>
    <property type="match status" value="1"/>
</dbReference>
<dbReference type="Gene3D" id="2.40.50.180">
    <property type="entry name" value="CheA-289, Domain 4"/>
    <property type="match status" value="1"/>
</dbReference>
<dbReference type="GO" id="GO:0005829">
    <property type="term" value="C:cytosol"/>
    <property type="evidence" value="ECO:0007669"/>
    <property type="project" value="TreeGrafter"/>
</dbReference>
<keyword evidence="3" id="KW-1185">Reference proteome</keyword>
<protein>
    <submittedName>
        <fullName evidence="2">CheW protein</fullName>
    </submittedName>
</protein>
<dbReference type="Pfam" id="PF01584">
    <property type="entry name" value="CheW"/>
    <property type="match status" value="1"/>
</dbReference>
<dbReference type="AlphaFoldDB" id="B9XDM1"/>
<proteinExistence type="predicted"/>
<dbReference type="InterPro" id="IPR002545">
    <property type="entry name" value="CheW-lke_dom"/>
</dbReference>
<dbReference type="STRING" id="320771.Cflav_PD6442"/>
<organism evidence="2 3">
    <name type="scientific">Pedosphaera parvula (strain Ellin514)</name>
    <dbReference type="NCBI Taxonomy" id="320771"/>
    <lineage>
        <taxon>Bacteria</taxon>
        <taxon>Pseudomonadati</taxon>
        <taxon>Verrucomicrobiota</taxon>
        <taxon>Pedosphaerae</taxon>
        <taxon>Pedosphaerales</taxon>
        <taxon>Pedosphaeraceae</taxon>
        <taxon>Pedosphaera</taxon>
    </lineage>
</organism>
<dbReference type="PANTHER" id="PTHR22617:SF23">
    <property type="entry name" value="CHEMOTAXIS PROTEIN CHEW"/>
    <property type="match status" value="1"/>
</dbReference>
<evidence type="ECO:0000313" key="2">
    <source>
        <dbReference type="EMBL" id="EEF62167.1"/>
    </source>
</evidence>
<dbReference type="InterPro" id="IPR036061">
    <property type="entry name" value="CheW-like_dom_sf"/>
</dbReference>
<dbReference type="GO" id="GO:0007165">
    <property type="term" value="P:signal transduction"/>
    <property type="evidence" value="ECO:0007669"/>
    <property type="project" value="InterPro"/>
</dbReference>
<dbReference type="OrthoDB" id="9794382at2"/>
<accession>B9XDM1</accession>
<reference evidence="2 3" key="1">
    <citation type="journal article" date="2011" name="J. Bacteriol.">
        <title>Genome sequence of 'Pedosphaera parvula' Ellin514, an aerobic Verrucomicrobial isolate from pasture soil.</title>
        <authorList>
            <person name="Kant R."/>
            <person name="van Passel M.W."/>
            <person name="Sangwan P."/>
            <person name="Palva A."/>
            <person name="Lucas S."/>
            <person name="Copeland A."/>
            <person name="Lapidus A."/>
            <person name="Glavina Del Rio T."/>
            <person name="Dalin E."/>
            <person name="Tice H."/>
            <person name="Bruce D."/>
            <person name="Goodwin L."/>
            <person name="Pitluck S."/>
            <person name="Chertkov O."/>
            <person name="Larimer F.W."/>
            <person name="Land M.L."/>
            <person name="Hauser L."/>
            <person name="Brettin T.S."/>
            <person name="Detter J.C."/>
            <person name="Han S."/>
            <person name="de Vos W.M."/>
            <person name="Janssen P.H."/>
            <person name="Smidt H."/>
        </authorList>
    </citation>
    <scope>NUCLEOTIDE SEQUENCE [LARGE SCALE GENOMIC DNA]</scope>
    <source>
        <strain evidence="2 3">Ellin514</strain>
    </source>
</reference>
<dbReference type="EMBL" id="ABOX02000006">
    <property type="protein sequence ID" value="EEF62167.1"/>
    <property type="molecule type" value="Genomic_DNA"/>
</dbReference>
<evidence type="ECO:0000313" key="3">
    <source>
        <dbReference type="Proteomes" id="UP000003688"/>
    </source>
</evidence>
<dbReference type="PROSITE" id="PS50851">
    <property type="entry name" value="CHEW"/>
    <property type="match status" value="1"/>
</dbReference>
<dbReference type="InterPro" id="IPR039315">
    <property type="entry name" value="CheW"/>
</dbReference>
<dbReference type="SUPFAM" id="SSF50341">
    <property type="entry name" value="CheW-like"/>
    <property type="match status" value="1"/>
</dbReference>
<dbReference type="PANTHER" id="PTHR22617">
    <property type="entry name" value="CHEMOTAXIS SENSOR HISTIDINE KINASE-RELATED"/>
    <property type="match status" value="1"/>
</dbReference>
<dbReference type="Gene3D" id="2.30.30.40">
    <property type="entry name" value="SH3 Domains"/>
    <property type="match status" value="1"/>
</dbReference>
<gene>
    <name evidence="2" type="ORF">Cflav_PD6442</name>
</gene>
<feature type="domain" description="CheW-like" evidence="1">
    <location>
        <begin position="21"/>
        <end position="159"/>
    </location>
</feature>
<dbReference type="GO" id="GO:0006935">
    <property type="term" value="P:chemotaxis"/>
    <property type="evidence" value="ECO:0007669"/>
    <property type="project" value="InterPro"/>
</dbReference>
<comment type="caution">
    <text evidence="2">The sequence shown here is derived from an EMBL/GenBank/DDBJ whole genome shotgun (WGS) entry which is preliminary data.</text>
</comment>
<sequence>MKTLEPTISETGHSIESEVPSRFYAAFYRRSQLFAVDVELVREVLPGQPLTRVPRAVEQIIGVLNLRGEILPVVVIDTHLGLPAVVDDPSLPILVLRRGDLLVGLRVDAVQGAISIPTGEILSHPASGDKGHLTGLWQPEGRPPVTLIAAMKLIETFYQQTSTN</sequence>
<dbReference type="RefSeq" id="WP_007413919.1">
    <property type="nucleotide sequence ID" value="NZ_ABOX02000006.1"/>
</dbReference>
<evidence type="ECO:0000259" key="1">
    <source>
        <dbReference type="PROSITE" id="PS50851"/>
    </source>
</evidence>
<dbReference type="Proteomes" id="UP000003688">
    <property type="component" value="Unassembled WGS sequence"/>
</dbReference>
<name>B9XDM1_PEDPL</name>